<name>A0A4R5V5R0_9BACT</name>
<protein>
    <recommendedName>
        <fullName evidence="2">PglD N-terminal domain-containing protein</fullName>
    </recommendedName>
</protein>
<comment type="caution">
    <text evidence="3">The sequence shown here is derived from an EMBL/GenBank/DDBJ whole genome shotgun (WGS) entry which is preliminary data.</text>
</comment>
<dbReference type="InterPro" id="IPR020019">
    <property type="entry name" value="AcTrfase_PglD-like"/>
</dbReference>
<dbReference type="AlphaFoldDB" id="A0A4R5V5R0"/>
<dbReference type="InterPro" id="IPR050179">
    <property type="entry name" value="Trans_hexapeptide_repeat"/>
</dbReference>
<dbReference type="Proteomes" id="UP000295438">
    <property type="component" value="Unassembled WGS sequence"/>
</dbReference>
<evidence type="ECO:0000256" key="1">
    <source>
        <dbReference type="ARBA" id="ARBA00007274"/>
    </source>
</evidence>
<feature type="domain" description="PglD N-terminal" evidence="2">
    <location>
        <begin position="29"/>
        <end position="82"/>
    </location>
</feature>
<dbReference type="PANTHER" id="PTHR43300">
    <property type="entry name" value="ACETYLTRANSFERASE"/>
    <property type="match status" value="1"/>
</dbReference>
<dbReference type="InterPro" id="IPR041561">
    <property type="entry name" value="PglD_N"/>
</dbReference>
<keyword evidence="4" id="KW-1185">Reference proteome</keyword>
<dbReference type="EMBL" id="SMUW01000029">
    <property type="protein sequence ID" value="TDK47312.1"/>
    <property type="molecule type" value="Genomic_DNA"/>
</dbReference>
<organism evidence="3 4">
    <name type="scientific">Algoriphagus formosus</name>
    <dbReference type="NCBI Taxonomy" id="2007308"/>
    <lineage>
        <taxon>Bacteria</taxon>
        <taxon>Pseudomonadati</taxon>
        <taxon>Bacteroidota</taxon>
        <taxon>Cytophagia</taxon>
        <taxon>Cytophagales</taxon>
        <taxon>Cyclobacteriaceae</taxon>
        <taxon>Algoriphagus</taxon>
    </lineage>
</organism>
<gene>
    <name evidence="3" type="ORF">E1898_05460</name>
</gene>
<dbReference type="Gene3D" id="2.160.10.10">
    <property type="entry name" value="Hexapeptide repeat proteins"/>
    <property type="match status" value="1"/>
</dbReference>
<dbReference type="InterPro" id="IPR011004">
    <property type="entry name" value="Trimer_LpxA-like_sf"/>
</dbReference>
<proteinExistence type="inferred from homology"/>
<sequence>MYRATNDHSCTKGLKEKNAHRNEKLKVKKLIIIGGFGNGTVVQSTVEDINEKNPTWNLLGFLNDRETDPINGYPVLGKIDAETVSRFLKDPDVYFFYSLISVKLNYKFLGKLHDLQIPQHRFATLIHPTAVISKYAKIGHGTCIQPFVSVGPNTHIGNHVQIFAQALVGHGARLDDYSYVANNACIGADVHLKEGAYLGTNATTLEFVSLGKWSVTGIGAVVLKDVPDYAKMVGNPARQIGSVAE</sequence>
<evidence type="ECO:0000313" key="4">
    <source>
        <dbReference type="Proteomes" id="UP000295438"/>
    </source>
</evidence>
<reference evidence="3 4" key="1">
    <citation type="submission" date="2019-03" db="EMBL/GenBank/DDBJ databases">
        <title>Algoriphagus aquimaris sp. nov., isolated form marine sediment in Pohang, Korea.</title>
        <authorList>
            <person name="Kim J."/>
            <person name="Yoon S.-H."/>
            <person name="Lee S.-S."/>
        </authorList>
    </citation>
    <scope>NUCLEOTIDE SEQUENCE [LARGE SCALE GENOMIC DNA]</scope>
    <source>
        <strain evidence="3 4">F21</strain>
    </source>
</reference>
<evidence type="ECO:0000259" key="2">
    <source>
        <dbReference type="Pfam" id="PF17836"/>
    </source>
</evidence>
<comment type="similarity">
    <text evidence="1">Belongs to the transferase hexapeptide repeat family.</text>
</comment>
<dbReference type="Pfam" id="PF17836">
    <property type="entry name" value="PglD_N"/>
    <property type="match status" value="1"/>
</dbReference>
<dbReference type="SUPFAM" id="SSF51161">
    <property type="entry name" value="Trimeric LpxA-like enzymes"/>
    <property type="match status" value="1"/>
</dbReference>
<evidence type="ECO:0000313" key="3">
    <source>
        <dbReference type="EMBL" id="TDK47312.1"/>
    </source>
</evidence>
<dbReference type="Gene3D" id="3.40.50.20">
    <property type="match status" value="1"/>
</dbReference>
<dbReference type="PANTHER" id="PTHR43300:SF7">
    <property type="entry name" value="UDP-N-ACETYLBACILLOSAMINE N-ACETYLTRANSFERASE"/>
    <property type="match status" value="1"/>
</dbReference>
<accession>A0A4R5V5R0</accession>
<dbReference type="CDD" id="cd03360">
    <property type="entry name" value="LbH_AT_putative"/>
    <property type="match status" value="1"/>
</dbReference>